<reference evidence="2" key="1">
    <citation type="journal article" date="2008" name="Nat. Genet.">
        <title>The Pristionchus pacificus genome provides a unique perspective on nematode lifestyle and parasitism.</title>
        <authorList>
            <person name="Dieterich C."/>
            <person name="Clifton S.W."/>
            <person name="Schuster L.N."/>
            <person name="Chinwalla A."/>
            <person name="Delehaunty K."/>
            <person name="Dinkelacker I."/>
            <person name="Fulton L."/>
            <person name="Fulton R."/>
            <person name="Godfrey J."/>
            <person name="Minx P."/>
            <person name="Mitreva M."/>
            <person name="Roeseler W."/>
            <person name="Tian H."/>
            <person name="Witte H."/>
            <person name="Yang S.P."/>
            <person name="Wilson R.K."/>
            <person name="Sommer R.J."/>
        </authorList>
    </citation>
    <scope>NUCLEOTIDE SEQUENCE [LARGE SCALE GENOMIC DNA]</scope>
    <source>
        <strain evidence="2">PS312</strain>
    </source>
</reference>
<evidence type="ECO:0000313" key="2">
    <source>
        <dbReference type="Proteomes" id="UP000005239"/>
    </source>
</evidence>
<keyword evidence="2" id="KW-1185">Reference proteome</keyword>
<evidence type="ECO:0000313" key="1">
    <source>
        <dbReference type="EnsemblMetazoa" id="PPA40771.1"/>
    </source>
</evidence>
<proteinExistence type="predicted"/>
<accession>A0A8R1UUC3</accession>
<dbReference type="EnsemblMetazoa" id="PPA40771.1">
    <property type="protein sequence ID" value="PPA40771.1"/>
    <property type="gene ID" value="WBGene00279140"/>
</dbReference>
<sequence length="100" mass="10718">MLPLIIVFIFLYSNASAACTDLYTKLVRADSNPALLIVSDASRFQCLYNVNTIAGLPPAAGTCDLSCPADSQVIAMYPEASQPVYLSGTHFDSGNWTGMH</sequence>
<name>A0A2A6C3J9_PRIPA</name>
<gene>
    <name evidence="1" type="primary">WBGene00279140</name>
</gene>
<reference evidence="1" key="2">
    <citation type="submission" date="2022-06" db="UniProtKB">
        <authorList>
            <consortium name="EnsemblMetazoa"/>
        </authorList>
    </citation>
    <scope>IDENTIFICATION</scope>
    <source>
        <strain evidence="1">PS312</strain>
    </source>
</reference>
<dbReference type="Proteomes" id="UP000005239">
    <property type="component" value="Unassembled WGS sequence"/>
</dbReference>
<dbReference type="AlphaFoldDB" id="A0A2A6C3J9"/>
<protein>
    <submittedName>
        <fullName evidence="1">Uncharacterized protein</fullName>
    </submittedName>
</protein>
<organism evidence="1 2">
    <name type="scientific">Pristionchus pacificus</name>
    <name type="common">Parasitic nematode worm</name>
    <dbReference type="NCBI Taxonomy" id="54126"/>
    <lineage>
        <taxon>Eukaryota</taxon>
        <taxon>Metazoa</taxon>
        <taxon>Ecdysozoa</taxon>
        <taxon>Nematoda</taxon>
        <taxon>Chromadorea</taxon>
        <taxon>Rhabditida</taxon>
        <taxon>Rhabditina</taxon>
        <taxon>Diplogasteromorpha</taxon>
        <taxon>Diplogasteroidea</taxon>
        <taxon>Neodiplogasteridae</taxon>
        <taxon>Pristionchus</taxon>
    </lineage>
</organism>
<accession>A0A2A6C3J9</accession>